<sequence>MKYILSIFLAIYLFSPVVAQVDFVQRLEMEVKFGESDYMTIFTESGLIAFRTNKDRSSSSQPIFEIFSTDFNLNKGAMNTIPVKPGYDLIGYDWNDGSFYALFQKGNSYASKDRYIIKIKLSEEANLEYDMSNVLDMELKEFFVLGEKIVFMGDSESLPVIQFFDIETSNVITAQGIYSKDSKILQLRKDEELGVIDVLLSKRDQYKVKQVFVITFDLEGNKLREINLKGLDDPKMEIIEGILTPFQEYQQALIGTYGKKKQEAYQGIYMSEINEFGEITSKYYTLENLENFYNYLPEKTRQRRIRSLEQNLSKGKIPTIKPAFSSREVITLGNGHLIYSDLFTANNPRYFPRDGVYANSFYRINPYSPFYNNMFYDPYFGYRGMPYNPNFNTSREGEYKFHAAQIILLDNNGDIVWDNALRLPSKTTNNPSKFGELSYDGKKLHFMYLEGEKLALSYIEDGVVIFENELFDIELINETERIRDTQVRSLMLYWWYDNNYLLTGKQNIKYQDEDGRQQNRDVFFITKIAVDGALFDFEDSKYNSN</sequence>
<proteinExistence type="predicted"/>
<accession>A0A239GP52</accession>
<keyword evidence="2" id="KW-1185">Reference proteome</keyword>
<dbReference type="AlphaFoldDB" id="A0A239GP52"/>
<dbReference type="EMBL" id="FZOK01000018">
    <property type="protein sequence ID" value="SNS70910.1"/>
    <property type="molecule type" value="Genomic_DNA"/>
</dbReference>
<reference evidence="2" key="1">
    <citation type="submission" date="2017-06" db="EMBL/GenBank/DDBJ databases">
        <authorList>
            <person name="Varghese N."/>
            <person name="Submissions S."/>
        </authorList>
    </citation>
    <scope>NUCLEOTIDE SEQUENCE [LARGE SCALE GENOMIC DNA]</scope>
    <source>
        <strain evidence="2">5C</strain>
    </source>
</reference>
<dbReference type="Proteomes" id="UP000198480">
    <property type="component" value="Unassembled WGS sequence"/>
</dbReference>
<dbReference type="OrthoDB" id="1059469at2"/>
<evidence type="ECO:0000313" key="2">
    <source>
        <dbReference type="Proteomes" id="UP000198480"/>
    </source>
</evidence>
<gene>
    <name evidence="1" type="ORF">SAMN06295967_11816</name>
</gene>
<protein>
    <submittedName>
        <fullName evidence="1">Uncharacterized protein</fullName>
    </submittedName>
</protein>
<name>A0A239GP52_9BACT</name>
<dbReference type="RefSeq" id="WP_089242363.1">
    <property type="nucleotide sequence ID" value="NZ_FZOK01000018.1"/>
</dbReference>
<evidence type="ECO:0000313" key="1">
    <source>
        <dbReference type="EMBL" id="SNS70910.1"/>
    </source>
</evidence>
<organism evidence="1 2">
    <name type="scientific">Belliella buryatensis</name>
    <dbReference type="NCBI Taxonomy" id="1500549"/>
    <lineage>
        <taxon>Bacteria</taxon>
        <taxon>Pseudomonadati</taxon>
        <taxon>Bacteroidota</taxon>
        <taxon>Cytophagia</taxon>
        <taxon>Cytophagales</taxon>
        <taxon>Cyclobacteriaceae</taxon>
        <taxon>Belliella</taxon>
    </lineage>
</organism>